<proteinExistence type="predicted"/>
<comment type="caution">
    <text evidence="1">The sequence shown here is derived from an EMBL/GenBank/DDBJ whole genome shotgun (WGS) entry which is preliminary data.</text>
</comment>
<accession>A0ABX5MCY6</accession>
<gene>
    <name evidence="1" type="ORF">C7400_14410</name>
</gene>
<organism evidence="1 2">
    <name type="scientific">Paraburkholderia tropica</name>
    <dbReference type="NCBI Taxonomy" id="92647"/>
    <lineage>
        <taxon>Bacteria</taxon>
        <taxon>Pseudomonadati</taxon>
        <taxon>Pseudomonadota</taxon>
        <taxon>Betaproteobacteria</taxon>
        <taxon>Burkholderiales</taxon>
        <taxon>Burkholderiaceae</taxon>
        <taxon>Paraburkholderia</taxon>
    </lineage>
</organism>
<dbReference type="EMBL" id="QJJV01000044">
    <property type="protein sequence ID" value="PXX05044.1"/>
    <property type="molecule type" value="Genomic_DNA"/>
</dbReference>
<name>A0ABX5MCY6_9BURK</name>
<sequence length="65" mass="7189">MPFRKALPVCDAPDPQRRKIPLLFDAFWMDVPLRPGPCRSAEAAKEAARVMADGLIRADVIAPET</sequence>
<dbReference type="Proteomes" id="UP000247515">
    <property type="component" value="Unassembled WGS sequence"/>
</dbReference>
<reference evidence="1 2" key="1">
    <citation type="submission" date="2018-05" db="EMBL/GenBank/DDBJ databases">
        <title>Genomic Encyclopedia of Type Strains, Phase IV (KMG-V): Genome sequencing to study the core and pangenomes of soil and plant-associated prokaryotes.</title>
        <authorList>
            <person name="Whitman W."/>
        </authorList>
    </citation>
    <scope>NUCLEOTIDE SEQUENCE [LARGE SCALE GENOMIC DNA]</scope>
    <source>
        <strain evidence="1 2">SIr-6563</strain>
    </source>
</reference>
<evidence type="ECO:0000313" key="1">
    <source>
        <dbReference type="EMBL" id="PXX05044.1"/>
    </source>
</evidence>
<evidence type="ECO:0000313" key="2">
    <source>
        <dbReference type="Proteomes" id="UP000247515"/>
    </source>
</evidence>
<keyword evidence="2" id="KW-1185">Reference proteome</keyword>
<protein>
    <submittedName>
        <fullName evidence="1">Uncharacterized protein</fullName>
    </submittedName>
</protein>